<dbReference type="GO" id="GO:0005886">
    <property type="term" value="C:plasma membrane"/>
    <property type="evidence" value="ECO:0007669"/>
    <property type="project" value="TreeGrafter"/>
</dbReference>
<feature type="binding site" evidence="12">
    <location>
        <begin position="115"/>
        <end position="116"/>
    </location>
    <ligand>
        <name>CoA</name>
        <dbReference type="ChEBI" id="CHEBI:57287"/>
    </ligand>
</feature>
<keyword evidence="7" id="KW-0259">Enterobactin biosynthesis</keyword>
<evidence type="ECO:0000256" key="2">
    <source>
        <dbReference type="ARBA" id="ARBA00004993"/>
    </source>
</evidence>
<dbReference type="GO" id="GO:0009239">
    <property type="term" value="P:enterobactin biosynthetic process"/>
    <property type="evidence" value="ECO:0007669"/>
    <property type="project" value="UniProtKB-UniPathway"/>
</dbReference>
<feature type="binding site" evidence="12">
    <location>
        <position position="181"/>
    </location>
    <ligand>
        <name>CoA</name>
        <dbReference type="ChEBI" id="CHEBI:57287"/>
    </ligand>
</feature>
<comment type="catalytic activity">
    <reaction evidence="11">
        <text>apo-[peptidyl-carrier protein] + CoA = holo-[peptidyl-carrier protein] + adenosine 3',5'-bisphosphate + H(+)</text>
        <dbReference type="Rhea" id="RHEA:46228"/>
        <dbReference type="Rhea" id="RHEA-COMP:11479"/>
        <dbReference type="Rhea" id="RHEA-COMP:11480"/>
        <dbReference type="ChEBI" id="CHEBI:15378"/>
        <dbReference type="ChEBI" id="CHEBI:29999"/>
        <dbReference type="ChEBI" id="CHEBI:57287"/>
        <dbReference type="ChEBI" id="CHEBI:58343"/>
        <dbReference type="ChEBI" id="CHEBI:64479"/>
    </reaction>
</comment>
<accession>B9Z2D3</accession>
<feature type="domain" description="4'-phosphopantetheinyl transferase N-terminal" evidence="15">
    <location>
        <begin position="65"/>
        <end position="126"/>
    </location>
</feature>
<evidence type="ECO:0000256" key="10">
    <source>
        <dbReference type="ARBA" id="ARBA00049176"/>
    </source>
</evidence>
<keyword evidence="17" id="KW-1185">Reference proteome</keyword>
<evidence type="ECO:0000256" key="3">
    <source>
        <dbReference type="ARBA" id="ARBA00008342"/>
    </source>
</evidence>
<dbReference type="UniPathway" id="UPA00017"/>
<dbReference type="Proteomes" id="UP000003165">
    <property type="component" value="Unassembled WGS sequence"/>
</dbReference>
<dbReference type="GO" id="GO:0008897">
    <property type="term" value="F:holo-[acyl-carrier-protein] synthase activity"/>
    <property type="evidence" value="ECO:0007669"/>
    <property type="project" value="InterPro"/>
</dbReference>
<dbReference type="InterPro" id="IPR008278">
    <property type="entry name" value="4-PPantetheinyl_Trfase_dom"/>
</dbReference>
<feature type="binding site" evidence="13">
    <location>
        <position position="137"/>
    </location>
    <ligand>
        <name>Mg(2+)</name>
        <dbReference type="ChEBI" id="CHEBI:18420"/>
    </ligand>
</feature>
<evidence type="ECO:0000259" key="14">
    <source>
        <dbReference type="Pfam" id="PF01648"/>
    </source>
</evidence>
<feature type="binding site" evidence="12">
    <location>
        <position position="71"/>
    </location>
    <ligand>
        <name>CoA</name>
        <dbReference type="ChEBI" id="CHEBI:57287"/>
    </ligand>
</feature>
<evidence type="ECO:0000256" key="12">
    <source>
        <dbReference type="PIRSR" id="PIRSR603542-1"/>
    </source>
</evidence>
<evidence type="ECO:0000313" key="16">
    <source>
        <dbReference type="EMBL" id="EEG08736.1"/>
    </source>
</evidence>
<comment type="cofactor">
    <cofactor evidence="13">
        <name>Mg(2+)</name>
        <dbReference type="ChEBI" id="CHEBI:18420"/>
    </cofactor>
</comment>
<comment type="catalytic activity">
    <reaction evidence="10">
        <text>apo-[aryl-carrier protein] + CoA = holo-[aryl-carrier protein] + adenosine 3',5'-bisphosphate + H(+)</text>
        <dbReference type="Rhea" id="RHEA:48404"/>
        <dbReference type="Rhea" id="RHEA-COMP:15903"/>
        <dbReference type="Rhea" id="RHEA-COMP:17557"/>
        <dbReference type="ChEBI" id="CHEBI:15378"/>
        <dbReference type="ChEBI" id="CHEBI:29999"/>
        <dbReference type="ChEBI" id="CHEBI:57287"/>
        <dbReference type="ChEBI" id="CHEBI:58343"/>
        <dbReference type="ChEBI" id="CHEBI:64479"/>
    </reaction>
</comment>
<dbReference type="Pfam" id="PF17837">
    <property type="entry name" value="4PPT_N"/>
    <property type="match status" value="1"/>
</dbReference>
<proteinExistence type="inferred from homology"/>
<dbReference type="GO" id="GO:0000287">
    <property type="term" value="F:magnesium ion binding"/>
    <property type="evidence" value="ECO:0007669"/>
    <property type="project" value="InterPro"/>
</dbReference>
<feature type="binding site" evidence="12">
    <location>
        <position position="137"/>
    </location>
    <ligand>
        <name>CoA</name>
        <dbReference type="ChEBI" id="CHEBI:57287"/>
    </ligand>
</feature>
<comment type="subunit">
    <text evidence="4">EntB, EntD, EntE, and EntF form a multienzyme complex called enterobactin synthase.</text>
</comment>
<dbReference type="eggNOG" id="COG2977">
    <property type="taxonomic scope" value="Bacteria"/>
</dbReference>
<dbReference type="PANTHER" id="PTHR38096:SF1">
    <property type="entry name" value="ENTEROBACTIN SYNTHASE COMPONENT D"/>
    <property type="match status" value="1"/>
</dbReference>
<evidence type="ECO:0000256" key="4">
    <source>
        <dbReference type="ARBA" id="ARBA00011503"/>
    </source>
</evidence>
<evidence type="ECO:0000256" key="1">
    <source>
        <dbReference type="ARBA" id="ARBA00003937"/>
    </source>
</evidence>
<dbReference type="InterPro" id="IPR003542">
    <property type="entry name" value="Enbac_synth_compD-like"/>
</dbReference>
<comment type="caution">
    <text evidence="16">The sequence shown here is derived from an EMBL/GenBank/DDBJ whole genome shotgun (WGS) entry which is preliminary data.</text>
</comment>
<dbReference type="Pfam" id="PF01648">
    <property type="entry name" value="ACPS"/>
    <property type="match status" value="1"/>
</dbReference>
<evidence type="ECO:0000256" key="13">
    <source>
        <dbReference type="PIRSR" id="PIRSR603542-2"/>
    </source>
</evidence>
<dbReference type="PANTHER" id="PTHR38096">
    <property type="entry name" value="ENTEROBACTIN SYNTHASE COMPONENT D"/>
    <property type="match status" value="1"/>
</dbReference>
<comment type="similarity">
    <text evidence="3">Belongs to the P-Pant transferase superfamily. EntD family.</text>
</comment>
<dbReference type="RefSeq" id="WP_008953516.1">
    <property type="nucleotide sequence ID" value="NZ_ACIS01000004.1"/>
</dbReference>
<keyword evidence="13" id="KW-0460">Magnesium</keyword>
<name>B9Z2D3_9NEIS</name>
<feature type="domain" description="4'-phosphopantetheinyl transferase" evidence="14">
    <location>
        <begin position="134"/>
        <end position="218"/>
    </location>
</feature>
<feature type="binding site" evidence="12">
    <location>
        <position position="185"/>
    </location>
    <ligand>
        <name>CoA</name>
        <dbReference type="ChEBI" id="CHEBI:57287"/>
    </ligand>
</feature>
<evidence type="ECO:0000256" key="11">
    <source>
        <dbReference type="ARBA" id="ARBA00049191"/>
    </source>
</evidence>
<evidence type="ECO:0000313" key="17">
    <source>
        <dbReference type="Proteomes" id="UP000003165"/>
    </source>
</evidence>
<evidence type="ECO:0000256" key="6">
    <source>
        <dbReference type="ARBA" id="ARBA00022679"/>
    </source>
</evidence>
<comment type="function">
    <text evidence="1">Involved in the biosynthesis of the siderophore enterobactin (enterochelin), which is a macrocyclic trimeric lactone of N-(2,3-dihydroxybenzoyl)-serine. The serine trilactone serves as a scaffolding for the three catechol functionalities that provide hexadentate coordination for the tightly ligated iron(2+) atoms. Plays an essential role in the assembly of the enterobactin by catalyzing the transfer of the 4'-phosphopantetheine (Ppant) moiety from coenzyme A to the apo-domains of both EntB (ArCP domain) and EntF (PCP domain) to yield their holo-forms which make them competent for the activation of 2,3-dihydroxybenzoate (DHB) and L-serine, respectively.</text>
</comment>
<evidence type="ECO:0000256" key="5">
    <source>
        <dbReference type="ARBA" id="ARBA00019087"/>
    </source>
</evidence>
<dbReference type="Gene3D" id="3.90.470.20">
    <property type="entry name" value="4'-phosphopantetheinyl transferase domain"/>
    <property type="match status" value="1"/>
</dbReference>
<comment type="pathway">
    <text evidence="2">Siderophore biosynthesis; enterobactin biosynthesis.</text>
</comment>
<evidence type="ECO:0000256" key="8">
    <source>
        <dbReference type="ARBA" id="ARBA00029894"/>
    </source>
</evidence>
<protein>
    <recommendedName>
        <fullName evidence="5">Enterobactin synthase component D</fullName>
    </recommendedName>
    <alternativeName>
        <fullName evidence="8">4'-phosphopantetheinyl transferase EntD</fullName>
    </alternativeName>
    <alternativeName>
        <fullName evidence="9">Enterochelin synthase D</fullName>
    </alternativeName>
</protein>
<gene>
    <name evidence="16" type="ORF">FuraDRAFT_1496</name>
</gene>
<keyword evidence="13" id="KW-0479">Metal-binding</keyword>
<feature type="binding site" evidence="12">
    <location>
        <position position="79"/>
    </location>
    <ligand>
        <name>CoA</name>
        <dbReference type="ChEBI" id="CHEBI:57287"/>
    </ligand>
</feature>
<dbReference type="PRINTS" id="PR01399">
    <property type="entry name" value="ENTSNTHTASED"/>
</dbReference>
<dbReference type="InterPro" id="IPR037143">
    <property type="entry name" value="4-PPantetheinyl_Trfase_dom_sf"/>
</dbReference>
<dbReference type="SUPFAM" id="SSF56214">
    <property type="entry name" value="4'-phosphopantetheinyl transferase"/>
    <property type="match status" value="1"/>
</dbReference>
<sequence>MLIDDTPVSLRLERLRPGIGRQLFAGPQPVAVPAWPGTVLRQLPLRLLDTLLDGLALAGVVPACAQAIRPRQLAHLAGRLCAEAALYALTGRYHSVGRQPDGAPCWPAGVLGSITHDVHGALALLAYRSDYRWLGIDVEPLLDEASCEAVRHACLTPRERRWLAAARRPAAEATLRFSAKEAYYKAVHPVLGGPMGFLDVELAPLEPGRQTFRVEPAANPVARDCLPVLEGRFVEESGRVVAVIAV</sequence>
<dbReference type="GO" id="GO:0009366">
    <property type="term" value="C:enterobactin synthetase complex"/>
    <property type="evidence" value="ECO:0007669"/>
    <property type="project" value="InterPro"/>
</dbReference>
<feature type="binding site" evidence="13">
    <location>
        <position position="139"/>
    </location>
    <ligand>
        <name>Mg(2+)</name>
        <dbReference type="ChEBI" id="CHEBI:18420"/>
    </ligand>
</feature>
<evidence type="ECO:0000256" key="9">
    <source>
        <dbReference type="ARBA" id="ARBA00031996"/>
    </source>
</evidence>
<reference evidence="16 17" key="1">
    <citation type="submission" date="2009-02" db="EMBL/GenBank/DDBJ databases">
        <title>Sequencing of the draft genome and assembly of Lutiella nitroferrum 2002.</title>
        <authorList>
            <consortium name="US DOE Joint Genome Institute (JGI-PGF)"/>
            <person name="Lucas S."/>
            <person name="Copeland A."/>
            <person name="Lapidus A."/>
            <person name="Glavina del Rio T."/>
            <person name="Tice H."/>
            <person name="Bruce D."/>
            <person name="Goodwin L."/>
            <person name="Pitluck S."/>
            <person name="Larimer F."/>
            <person name="Land M.L."/>
            <person name="Hauser L."/>
            <person name="Coates J.D."/>
        </authorList>
    </citation>
    <scope>NUCLEOTIDE SEQUENCE [LARGE SCALE GENOMIC DNA]</scope>
    <source>
        <strain evidence="16 17">2002</strain>
    </source>
</reference>
<dbReference type="InterPro" id="IPR041354">
    <property type="entry name" value="4PPT_N"/>
</dbReference>
<evidence type="ECO:0000259" key="15">
    <source>
        <dbReference type="Pfam" id="PF17837"/>
    </source>
</evidence>
<keyword evidence="6 16" id="KW-0808">Transferase</keyword>
<evidence type="ECO:0000256" key="7">
    <source>
        <dbReference type="ARBA" id="ARBA00023191"/>
    </source>
</evidence>
<dbReference type="EMBL" id="ACIS01000004">
    <property type="protein sequence ID" value="EEG08736.1"/>
    <property type="molecule type" value="Genomic_DNA"/>
</dbReference>
<organism evidence="16 17">
    <name type="scientific">Pseudogulbenkiania ferrooxidans 2002</name>
    <dbReference type="NCBI Taxonomy" id="279714"/>
    <lineage>
        <taxon>Bacteria</taxon>
        <taxon>Pseudomonadati</taxon>
        <taxon>Pseudomonadota</taxon>
        <taxon>Betaproteobacteria</taxon>
        <taxon>Neisseriales</taxon>
        <taxon>Chromobacteriaceae</taxon>
        <taxon>Pseudogulbenkiania</taxon>
    </lineage>
</organism>
<dbReference type="AlphaFoldDB" id="B9Z2D3"/>